<dbReference type="CDD" id="cd00143">
    <property type="entry name" value="PP2Cc"/>
    <property type="match status" value="1"/>
</dbReference>
<evidence type="ECO:0000256" key="3">
    <source>
        <dbReference type="ARBA" id="ARBA00006702"/>
    </source>
</evidence>
<organism evidence="14">
    <name type="scientific">Soboliphyme baturini</name>
    <dbReference type="NCBI Taxonomy" id="241478"/>
    <lineage>
        <taxon>Eukaryota</taxon>
        <taxon>Metazoa</taxon>
        <taxon>Ecdysozoa</taxon>
        <taxon>Nematoda</taxon>
        <taxon>Enoplea</taxon>
        <taxon>Dorylaimia</taxon>
        <taxon>Dioctophymatida</taxon>
        <taxon>Dioctophymatoidea</taxon>
        <taxon>Soboliphymatidae</taxon>
        <taxon>Soboliphyme</taxon>
    </lineage>
</organism>
<reference evidence="14" key="1">
    <citation type="submission" date="2016-06" db="UniProtKB">
        <authorList>
            <consortium name="WormBaseParasite"/>
        </authorList>
    </citation>
    <scope>IDENTIFICATION</scope>
</reference>
<evidence type="ECO:0000256" key="8">
    <source>
        <dbReference type="ARBA" id="ARBA00023211"/>
    </source>
</evidence>
<dbReference type="Proteomes" id="UP000270296">
    <property type="component" value="Unassembled WGS sequence"/>
</dbReference>
<evidence type="ECO:0000256" key="5">
    <source>
        <dbReference type="ARBA" id="ARBA00022723"/>
    </source>
</evidence>
<dbReference type="InterPro" id="IPR015655">
    <property type="entry name" value="PP2C"/>
</dbReference>
<evidence type="ECO:0000256" key="9">
    <source>
        <dbReference type="RuleBase" id="RU003465"/>
    </source>
</evidence>
<dbReference type="WBParaSite" id="SBAD_0000141501-mRNA-1">
    <property type="protein sequence ID" value="SBAD_0000141501-mRNA-1"/>
    <property type="gene ID" value="SBAD_0000141501"/>
</dbReference>
<dbReference type="PROSITE" id="PS01032">
    <property type="entry name" value="PPM_1"/>
    <property type="match status" value="1"/>
</dbReference>
<dbReference type="PANTHER" id="PTHR13832:SF565">
    <property type="entry name" value="AT28366P-RELATED"/>
    <property type="match status" value="1"/>
</dbReference>
<keyword evidence="8" id="KW-0464">Manganese</keyword>
<dbReference type="AlphaFoldDB" id="A0A183ICL2"/>
<dbReference type="GO" id="GO:0004722">
    <property type="term" value="F:protein serine/threonine phosphatase activity"/>
    <property type="evidence" value="ECO:0007669"/>
    <property type="project" value="UniProtKB-EC"/>
</dbReference>
<feature type="compositionally biased region" description="Basic and acidic residues" evidence="10">
    <location>
        <begin position="340"/>
        <end position="352"/>
    </location>
</feature>
<feature type="region of interest" description="Disordered" evidence="10">
    <location>
        <begin position="317"/>
        <end position="353"/>
    </location>
</feature>
<proteinExistence type="inferred from homology"/>
<comment type="cofactor">
    <cofactor evidence="1">
        <name>Mn(2+)</name>
        <dbReference type="ChEBI" id="CHEBI:29035"/>
    </cofactor>
</comment>
<dbReference type="InterPro" id="IPR000222">
    <property type="entry name" value="PP2C_BS"/>
</dbReference>
<evidence type="ECO:0000313" key="14">
    <source>
        <dbReference type="WBParaSite" id="SBAD_0000141501-mRNA-1"/>
    </source>
</evidence>
<keyword evidence="5" id="KW-0479">Metal-binding</keyword>
<dbReference type="InterPro" id="IPR036457">
    <property type="entry name" value="PPM-type-like_dom_sf"/>
</dbReference>
<protein>
    <recommendedName>
        <fullName evidence="4">protein-serine/threonine phosphatase</fullName>
        <ecNumber evidence="4">3.1.3.16</ecNumber>
    </recommendedName>
</protein>
<dbReference type="OrthoDB" id="10264738at2759"/>
<dbReference type="PANTHER" id="PTHR13832">
    <property type="entry name" value="PROTEIN PHOSPHATASE 2C"/>
    <property type="match status" value="1"/>
</dbReference>
<evidence type="ECO:0000256" key="6">
    <source>
        <dbReference type="ARBA" id="ARBA00022801"/>
    </source>
</evidence>
<dbReference type="Pfam" id="PF00481">
    <property type="entry name" value="PP2C"/>
    <property type="match status" value="1"/>
</dbReference>
<dbReference type="EC" id="3.1.3.16" evidence="4"/>
<gene>
    <name evidence="12" type="ORF">SBAD_LOCUS1356</name>
</gene>
<keyword evidence="6 9" id="KW-0378">Hydrolase</keyword>
<evidence type="ECO:0000256" key="7">
    <source>
        <dbReference type="ARBA" id="ARBA00022912"/>
    </source>
</evidence>
<evidence type="ECO:0000256" key="10">
    <source>
        <dbReference type="SAM" id="MobiDB-lite"/>
    </source>
</evidence>
<dbReference type="SMART" id="SM00332">
    <property type="entry name" value="PP2Cc"/>
    <property type="match status" value="1"/>
</dbReference>
<dbReference type="SUPFAM" id="SSF81606">
    <property type="entry name" value="PP2C-like"/>
    <property type="match status" value="1"/>
</dbReference>
<dbReference type="EMBL" id="UZAM01006800">
    <property type="protein sequence ID" value="VDO94092.1"/>
    <property type="molecule type" value="Genomic_DNA"/>
</dbReference>
<evidence type="ECO:0000259" key="11">
    <source>
        <dbReference type="PROSITE" id="PS51746"/>
    </source>
</evidence>
<feature type="domain" description="PPM-type phosphatase" evidence="11">
    <location>
        <begin position="23"/>
        <end position="305"/>
    </location>
</feature>
<dbReference type="GO" id="GO:0046872">
    <property type="term" value="F:metal ion binding"/>
    <property type="evidence" value="ECO:0007669"/>
    <property type="project" value="UniProtKB-KW"/>
</dbReference>
<evidence type="ECO:0000313" key="13">
    <source>
        <dbReference type="Proteomes" id="UP000270296"/>
    </source>
</evidence>
<comment type="cofactor">
    <cofactor evidence="2">
        <name>Mg(2+)</name>
        <dbReference type="ChEBI" id="CHEBI:18420"/>
    </cofactor>
</comment>
<evidence type="ECO:0000313" key="12">
    <source>
        <dbReference type="EMBL" id="VDO94092.1"/>
    </source>
</evidence>
<dbReference type="PROSITE" id="PS51746">
    <property type="entry name" value="PPM_2"/>
    <property type="match status" value="1"/>
</dbReference>
<evidence type="ECO:0000256" key="2">
    <source>
        <dbReference type="ARBA" id="ARBA00001946"/>
    </source>
</evidence>
<accession>A0A183ICL2</accession>
<keyword evidence="7 9" id="KW-0904">Protein phosphatase</keyword>
<evidence type="ECO:0000256" key="4">
    <source>
        <dbReference type="ARBA" id="ARBA00013081"/>
    </source>
</evidence>
<evidence type="ECO:0000256" key="1">
    <source>
        <dbReference type="ARBA" id="ARBA00001936"/>
    </source>
</evidence>
<sequence length="366" mass="40543">MGATLSEPETTRETHSCANGYVKVGSSSMQGWRISMEDAHTHLLAIPDDKDASFFGVYDGHGGASVSQHASYNLHKFIVQSQAYRDGNITEAIREGFLKMDDEILNNAEIRAGYAGTTANIVMLKNDTLYCGNVGDSRAVISHCGLAEALSVDHKPLNEPESERIYAAGGFVEFNRVNGNLAMSRALGDFIYKQNEQKSPQEQIVVGTKSSICDVFDSCIVVCYSAYPDVISRKITDDDEFILLACDGIWDVLTNQEVIDFCRDRIAIGMEPENICEEMLLHCLAPDCQMAGLGCDNMTVILVCLLQNRPYQELQKKCQRPRPASPTNDEQDFNVPEANSVDHDPEPKENRVRAAKVKPVRVYFSP</sequence>
<reference evidence="12 13" key="2">
    <citation type="submission" date="2018-11" db="EMBL/GenBank/DDBJ databases">
        <authorList>
            <consortium name="Pathogen Informatics"/>
        </authorList>
    </citation>
    <scope>NUCLEOTIDE SEQUENCE [LARGE SCALE GENOMIC DNA]</scope>
</reference>
<keyword evidence="13" id="KW-1185">Reference proteome</keyword>
<dbReference type="FunFam" id="3.60.40.10:FF:000016">
    <property type="entry name" value="Protein phosphatase 2C"/>
    <property type="match status" value="1"/>
</dbReference>
<name>A0A183ICL2_9BILA</name>
<dbReference type="InterPro" id="IPR001932">
    <property type="entry name" value="PPM-type_phosphatase-like_dom"/>
</dbReference>
<comment type="similarity">
    <text evidence="3 9">Belongs to the PP2C family.</text>
</comment>
<dbReference type="Gene3D" id="3.60.40.10">
    <property type="entry name" value="PPM-type phosphatase domain"/>
    <property type="match status" value="1"/>
</dbReference>